<evidence type="ECO:0000259" key="3">
    <source>
        <dbReference type="Pfam" id="PF26180"/>
    </source>
</evidence>
<proteinExistence type="predicted"/>
<name>A0A2U1N4Y4_ARTAN</name>
<dbReference type="Proteomes" id="UP000245207">
    <property type="component" value="Unassembled WGS sequence"/>
</dbReference>
<evidence type="ECO:0000313" key="4">
    <source>
        <dbReference type="EMBL" id="PWA68547.1"/>
    </source>
</evidence>
<comment type="caution">
    <text evidence="4">The sequence shown here is derived from an EMBL/GenBank/DDBJ whole genome shotgun (WGS) entry which is preliminary data.</text>
</comment>
<feature type="compositionally biased region" description="Polar residues" evidence="1">
    <location>
        <begin position="421"/>
        <end position="431"/>
    </location>
</feature>
<accession>A0A2U1N4Y4</accession>
<dbReference type="Gene3D" id="1.10.1410.10">
    <property type="match status" value="1"/>
</dbReference>
<feature type="region of interest" description="Disordered" evidence="1">
    <location>
        <begin position="1"/>
        <end position="26"/>
    </location>
</feature>
<feature type="region of interest" description="Disordered" evidence="1">
    <location>
        <begin position="421"/>
        <end position="440"/>
    </location>
</feature>
<dbReference type="InterPro" id="IPR002934">
    <property type="entry name" value="Polymerase_NTP_transf_dom"/>
</dbReference>
<dbReference type="InterPro" id="IPR058921">
    <property type="entry name" value="PAP/OAS1-rel"/>
</dbReference>
<dbReference type="InterPro" id="IPR058920">
    <property type="entry name" value="PAP-OAS1-bd-rel"/>
</dbReference>
<dbReference type="STRING" id="35608.A0A2U1N4Y4"/>
<gene>
    <name evidence="4" type="ORF">CTI12_AA140160</name>
</gene>
<feature type="domain" description="Polymerase nucleotidyl transferase" evidence="2">
    <location>
        <begin position="62"/>
        <end position="139"/>
    </location>
</feature>
<dbReference type="Pfam" id="PF26180">
    <property type="entry name" value="PAP-OAS1"/>
    <property type="match status" value="1"/>
</dbReference>
<dbReference type="Gene3D" id="3.30.460.10">
    <property type="entry name" value="Beta Polymerase, domain 2"/>
    <property type="match status" value="1"/>
</dbReference>
<protein>
    <submittedName>
        <fullName evidence="4">Polymerase, nucleotidyl transferase domain-containing protein</fullName>
    </submittedName>
</protein>
<dbReference type="PANTHER" id="PTHR45979">
    <property type="entry name" value="PAP/OAS1 SUBSTRATE-BINDING DOMAIN SUPERFAMILY"/>
    <property type="match status" value="1"/>
</dbReference>
<dbReference type="PANTHER" id="PTHR45979:SF33">
    <property type="entry name" value="POLYNUCLEOTIDE ADENYLYLTRANSFERASE"/>
    <property type="match status" value="1"/>
</dbReference>
<feature type="domain" description="PAP/OAS1 substrate-binding-related" evidence="3">
    <location>
        <begin position="174"/>
        <end position="365"/>
    </location>
</feature>
<dbReference type="EMBL" id="PKPP01003612">
    <property type="protein sequence ID" value="PWA68547.1"/>
    <property type="molecule type" value="Genomic_DNA"/>
</dbReference>
<keyword evidence="5" id="KW-1185">Reference proteome</keyword>
<evidence type="ECO:0000313" key="5">
    <source>
        <dbReference type="Proteomes" id="UP000245207"/>
    </source>
</evidence>
<evidence type="ECO:0000259" key="2">
    <source>
        <dbReference type="Pfam" id="PF01909"/>
    </source>
</evidence>
<dbReference type="CDD" id="cd05402">
    <property type="entry name" value="NT_PAP_TUTase"/>
    <property type="match status" value="1"/>
</dbReference>
<feature type="compositionally biased region" description="Basic and acidic residues" evidence="1">
    <location>
        <begin position="750"/>
        <end position="762"/>
    </location>
</feature>
<dbReference type="InterPro" id="IPR043519">
    <property type="entry name" value="NT_sf"/>
</dbReference>
<keyword evidence="4" id="KW-0808">Transferase</keyword>
<feature type="region of interest" description="Disordered" evidence="1">
    <location>
        <begin position="606"/>
        <end position="770"/>
    </location>
</feature>
<evidence type="ECO:0000256" key="1">
    <source>
        <dbReference type="SAM" id="MobiDB-lite"/>
    </source>
</evidence>
<sequence>MGDLGGGGMEEDRPWFAGPLSNPDPDGIRVETWAESEETGREVLNCVYPTLDSEEKRKDVIEFVQRLIRFNLRLEVFPYGSVPLKTYLPDGDIDLTVLSTPNLDEILPREVLRVLQEAEQNGNTEFELKDTQFIDAEVKLVKCLVQDIVIDISFNQLGGLCTLCFLEQVDRLAGKDHLFKRSIILIKAWCYYESRILGAHHGLISTYALETLVLYIFHVFHASLNGPVEVLYRFLDYYAKFDWDNYCISLDGPVCKSSLPSLAVETPDHQGTDVLLGTEFRKNCMDMFIVPSKGVETDIRTFNLKNLNIIDPLKENNNLGRSVHRGNYYRIRSAFRYGARRLGKILQLSSSNIGDEIKKFFVNTLQRHKPKCGPDTTLICGARGLGTLSISSLSEAYYEDDIYSRFSDFDDYMNDVSTVGSTEANVSSNDHNPPPYTNSNLEDEKSGLELWIESGGGSELVDGDTICLCMNNKETNDSSSDNLSFDVVREKDATDSIGNTEILNPFSDLTGDYDAHIRNLLYGQGCHGYALSSTMVRISPPTSPYGNTNVWDPAAHSWLSQQNSGSRVNGNANGVVLGHPTYLNGTNRTPANVALRGTGPYIPVVSCTTCKEKPPPTRGRGRGRGQQPVSNGHHLQPVSNGHHLQPVSNGHHLQPVSNGHPLQPVSNGHPLQPVSNGHPLQPVSNGHHLQRPRGGSGEPKLAVEANNLATQTRHQRKLEFGSFKSLPEDPPNREASPPIVQSPKVRKQRRNGENAFHLKNEEEFPPLSSA</sequence>
<reference evidence="4 5" key="1">
    <citation type="journal article" date="2018" name="Mol. Plant">
        <title>The genome of Artemisia annua provides insight into the evolution of Asteraceae family and artemisinin biosynthesis.</title>
        <authorList>
            <person name="Shen Q."/>
            <person name="Zhang L."/>
            <person name="Liao Z."/>
            <person name="Wang S."/>
            <person name="Yan T."/>
            <person name="Shi P."/>
            <person name="Liu M."/>
            <person name="Fu X."/>
            <person name="Pan Q."/>
            <person name="Wang Y."/>
            <person name="Lv Z."/>
            <person name="Lu X."/>
            <person name="Zhang F."/>
            <person name="Jiang W."/>
            <person name="Ma Y."/>
            <person name="Chen M."/>
            <person name="Hao X."/>
            <person name="Li L."/>
            <person name="Tang Y."/>
            <person name="Lv G."/>
            <person name="Zhou Y."/>
            <person name="Sun X."/>
            <person name="Brodelius P.E."/>
            <person name="Rose J.K.C."/>
            <person name="Tang K."/>
        </authorList>
    </citation>
    <scope>NUCLEOTIDE SEQUENCE [LARGE SCALE GENOMIC DNA]</scope>
    <source>
        <strain evidence="5">cv. Huhao1</strain>
        <tissue evidence="4">Leaf</tissue>
    </source>
</reference>
<dbReference type="Pfam" id="PF01909">
    <property type="entry name" value="NTP_transf_2"/>
    <property type="match status" value="1"/>
</dbReference>
<dbReference type="OrthoDB" id="273917at2759"/>
<dbReference type="SUPFAM" id="SSF81631">
    <property type="entry name" value="PAP/OAS1 substrate-binding domain"/>
    <property type="match status" value="1"/>
</dbReference>
<dbReference type="GO" id="GO:0016779">
    <property type="term" value="F:nucleotidyltransferase activity"/>
    <property type="evidence" value="ECO:0007669"/>
    <property type="project" value="InterPro"/>
</dbReference>
<dbReference type="AlphaFoldDB" id="A0A2U1N4Y4"/>
<organism evidence="4 5">
    <name type="scientific">Artemisia annua</name>
    <name type="common">Sweet wormwood</name>
    <dbReference type="NCBI Taxonomy" id="35608"/>
    <lineage>
        <taxon>Eukaryota</taxon>
        <taxon>Viridiplantae</taxon>
        <taxon>Streptophyta</taxon>
        <taxon>Embryophyta</taxon>
        <taxon>Tracheophyta</taxon>
        <taxon>Spermatophyta</taxon>
        <taxon>Magnoliopsida</taxon>
        <taxon>eudicotyledons</taxon>
        <taxon>Gunneridae</taxon>
        <taxon>Pentapetalae</taxon>
        <taxon>asterids</taxon>
        <taxon>campanulids</taxon>
        <taxon>Asterales</taxon>
        <taxon>Asteraceae</taxon>
        <taxon>Asteroideae</taxon>
        <taxon>Anthemideae</taxon>
        <taxon>Artemisiinae</taxon>
        <taxon>Artemisia</taxon>
    </lineage>
</organism>
<dbReference type="SUPFAM" id="SSF81301">
    <property type="entry name" value="Nucleotidyltransferase"/>
    <property type="match status" value="1"/>
</dbReference>